<dbReference type="GO" id="GO:0003918">
    <property type="term" value="F:DNA topoisomerase type II (double strand cut, ATP-hydrolyzing) activity"/>
    <property type="evidence" value="ECO:0007669"/>
    <property type="project" value="UniProtKB-EC"/>
</dbReference>
<dbReference type="InterPro" id="IPR013758">
    <property type="entry name" value="Topo_IIA_A/C_ab"/>
</dbReference>
<organism evidence="3 4">
    <name type="scientific">Candidatus Entotheonella gemina</name>
    <dbReference type="NCBI Taxonomy" id="1429439"/>
    <lineage>
        <taxon>Bacteria</taxon>
        <taxon>Pseudomonadati</taxon>
        <taxon>Nitrospinota/Tectimicrobiota group</taxon>
        <taxon>Candidatus Tectimicrobiota</taxon>
        <taxon>Candidatus Entotheonellia</taxon>
        <taxon>Candidatus Entotheonellales</taxon>
        <taxon>Candidatus Entotheonellaceae</taxon>
        <taxon>Candidatus Entotheonella</taxon>
    </lineage>
</organism>
<accession>W4L368</accession>
<dbReference type="AlphaFoldDB" id="W4L368"/>
<dbReference type="GO" id="GO:0003677">
    <property type="term" value="F:DNA binding"/>
    <property type="evidence" value="ECO:0007669"/>
    <property type="project" value="InterPro"/>
</dbReference>
<name>W4L368_9BACT</name>
<evidence type="ECO:0000256" key="1">
    <source>
        <dbReference type="ARBA" id="ARBA00000185"/>
    </source>
</evidence>
<dbReference type="HOGENOM" id="CLU_192926_0_0_7"/>
<sequence length="66" mass="7740">DLPDVRDGLTRRERVVLWCLSELQKERGERHVPTAMLYGSVAEYVDMSVEEMQGILVRFVGYDRRL</sequence>
<dbReference type="SUPFAM" id="SSF56719">
    <property type="entry name" value="Type II DNA topoisomerase"/>
    <property type="match status" value="1"/>
</dbReference>
<comment type="catalytic activity">
    <reaction evidence="1">
        <text>ATP-dependent breakage, passage and rejoining of double-stranded DNA.</text>
        <dbReference type="EC" id="5.6.2.2"/>
    </reaction>
</comment>
<evidence type="ECO:0000256" key="2">
    <source>
        <dbReference type="ARBA" id="ARBA00023029"/>
    </source>
</evidence>
<proteinExistence type="predicted"/>
<evidence type="ECO:0000313" key="4">
    <source>
        <dbReference type="Proteomes" id="UP000019140"/>
    </source>
</evidence>
<gene>
    <name evidence="3" type="ORF">ETSY2_53190</name>
</gene>
<protein>
    <submittedName>
        <fullName evidence="3">Uncharacterized protein</fullName>
    </submittedName>
</protein>
<dbReference type="Proteomes" id="UP000019140">
    <property type="component" value="Unassembled WGS sequence"/>
</dbReference>
<reference evidence="3 4" key="1">
    <citation type="journal article" date="2014" name="Nature">
        <title>An environmental bacterial taxon with a large and distinct metabolic repertoire.</title>
        <authorList>
            <person name="Wilson M.C."/>
            <person name="Mori T."/>
            <person name="Ruckert C."/>
            <person name="Uria A.R."/>
            <person name="Helf M.J."/>
            <person name="Takada K."/>
            <person name="Gernert C."/>
            <person name="Steffens U.A."/>
            <person name="Heycke N."/>
            <person name="Schmitt S."/>
            <person name="Rinke C."/>
            <person name="Helfrich E.J."/>
            <person name="Brachmann A.O."/>
            <person name="Gurgui C."/>
            <person name="Wakimoto T."/>
            <person name="Kracht M."/>
            <person name="Crusemann M."/>
            <person name="Hentschel U."/>
            <person name="Abe I."/>
            <person name="Matsunaga S."/>
            <person name="Kalinowski J."/>
            <person name="Takeyama H."/>
            <person name="Piel J."/>
        </authorList>
    </citation>
    <scope>NUCLEOTIDE SEQUENCE [LARGE SCALE GENOMIC DNA]</scope>
    <source>
        <strain evidence="4">TSY2</strain>
    </source>
</reference>
<keyword evidence="2" id="KW-0799">Topoisomerase</keyword>
<dbReference type="GO" id="GO:0005524">
    <property type="term" value="F:ATP binding"/>
    <property type="evidence" value="ECO:0007669"/>
    <property type="project" value="InterPro"/>
</dbReference>
<keyword evidence="4" id="KW-1185">Reference proteome</keyword>
<dbReference type="InterPro" id="IPR013760">
    <property type="entry name" value="Topo_IIA-like_dom_sf"/>
</dbReference>
<comment type="caution">
    <text evidence="3">The sequence shown here is derived from an EMBL/GenBank/DDBJ whole genome shotgun (WGS) entry which is preliminary data.</text>
</comment>
<keyword evidence="2" id="KW-0413">Isomerase</keyword>
<dbReference type="EMBL" id="AZHX01002868">
    <property type="protein sequence ID" value="ETW92548.1"/>
    <property type="molecule type" value="Genomic_DNA"/>
</dbReference>
<dbReference type="Gene3D" id="3.90.199.10">
    <property type="entry name" value="Topoisomerase II, domain 5"/>
    <property type="match status" value="1"/>
</dbReference>
<dbReference type="GO" id="GO:0006265">
    <property type="term" value="P:DNA topological change"/>
    <property type="evidence" value="ECO:0007669"/>
    <property type="project" value="InterPro"/>
</dbReference>
<evidence type="ECO:0000313" key="3">
    <source>
        <dbReference type="EMBL" id="ETW92548.1"/>
    </source>
</evidence>
<feature type="non-terminal residue" evidence="3">
    <location>
        <position position="1"/>
    </location>
</feature>